<dbReference type="AlphaFoldDB" id="A0A2R3QCV0"/>
<comment type="similarity">
    <text evidence="7">Belongs to the binding-protein-dependent transport system permease family.</text>
</comment>
<comment type="subcellular location">
    <subcellularLocation>
        <location evidence="1 7">Cell membrane</location>
        <topology evidence="1 7">Multi-pass membrane protein</topology>
    </subcellularLocation>
</comment>
<feature type="transmembrane region" description="Helical" evidence="7">
    <location>
        <begin position="115"/>
        <end position="139"/>
    </location>
</feature>
<dbReference type="CDD" id="cd06261">
    <property type="entry name" value="TM_PBP2"/>
    <property type="match status" value="1"/>
</dbReference>
<keyword evidence="6 7" id="KW-0472">Membrane</keyword>
<dbReference type="InterPro" id="IPR035906">
    <property type="entry name" value="MetI-like_sf"/>
</dbReference>
<evidence type="ECO:0000256" key="8">
    <source>
        <dbReference type="SAM" id="MobiDB-lite"/>
    </source>
</evidence>
<feature type="transmembrane region" description="Helical" evidence="7">
    <location>
        <begin position="279"/>
        <end position="300"/>
    </location>
</feature>
<dbReference type="InterPro" id="IPR050366">
    <property type="entry name" value="BP-dependent_transpt_permease"/>
</dbReference>
<dbReference type="Pfam" id="PF12911">
    <property type="entry name" value="OppC_N"/>
    <property type="match status" value="1"/>
</dbReference>
<gene>
    <name evidence="10" type="ORF">C6568_10225</name>
</gene>
<dbReference type="KEGG" id="mela:C6568_10225"/>
<dbReference type="GO" id="GO:0055085">
    <property type="term" value="P:transmembrane transport"/>
    <property type="evidence" value="ECO:0007669"/>
    <property type="project" value="InterPro"/>
</dbReference>
<keyword evidence="5 7" id="KW-1133">Transmembrane helix</keyword>
<dbReference type="PANTHER" id="PTHR43386">
    <property type="entry name" value="OLIGOPEPTIDE TRANSPORT SYSTEM PERMEASE PROTEIN APPC"/>
    <property type="match status" value="1"/>
</dbReference>
<dbReference type="Proteomes" id="UP000237925">
    <property type="component" value="Chromosome"/>
</dbReference>
<evidence type="ECO:0000256" key="2">
    <source>
        <dbReference type="ARBA" id="ARBA00022448"/>
    </source>
</evidence>
<evidence type="ECO:0000313" key="11">
    <source>
        <dbReference type="Proteomes" id="UP000237925"/>
    </source>
</evidence>
<feature type="domain" description="ABC transmembrane type-1" evidence="9">
    <location>
        <begin position="111"/>
        <end position="301"/>
    </location>
</feature>
<keyword evidence="2 7" id="KW-0813">Transport</keyword>
<evidence type="ECO:0000256" key="3">
    <source>
        <dbReference type="ARBA" id="ARBA00022475"/>
    </source>
</evidence>
<dbReference type="PROSITE" id="PS50928">
    <property type="entry name" value="ABC_TM1"/>
    <property type="match status" value="1"/>
</dbReference>
<dbReference type="OrthoDB" id="9783218at2"/>
<organism evidence="10 11">
    <name type="scientific">Melaminivora suipulveris</name>
    <dbReference type="NCBI Taxonomy" id="2109913"/>
    <lineage>
        <taxon>Bacteria</taxon>
        <taxon>Pseudomonadati</taxon>
        <taxon>Pseudomonadota</taxon>
        <taxon>Betaproteobacteria</taxon>
        <taxon>Burkholderiales</taxon>
        <taxon>Comamonadaceae</taxon>
        <taxon>Melaminivora</taxon>
    </lineage>
</organism>
<dbReference type="Pfam" id="PF00528">
    <property type="entry name" value="BPD_transp_1"/>
    <property type="match status" value="1"/>
</dbReference>
<dbReference type="GO" id="GO:0005886">
    <property type="term" value="C:plasma membrane"/>
    <property type="evidence" value="ECO:0007669"/>
    <property type="project" value="UniProtKB-SubCell"/>
</dbReference>
<proteinExistence type="inferred from homology"/>
<keyword evidence="3" id="KW-1003">Cell membrane</keyword>
<evidence type="ECO:0000259" key="9">
    <source>
        <dbReference type="PROSITE" id="PS50928"/>
    </source>
</evidence>
<evidence type="ECO:0000256" key="7">
    <source>
        <dbReference type="RuleBase" id="RU363032"/>
    </source>
</evidence>
<feature type="transmembrane region" description="Helical" evidence="7">
    <location>
        <begin position="40"/>
        <end position="62"/>
    </location>
</feature>
<protein>
    <submittedName>
        <fullName evidence="10">Peptide ABC transporter permease</fullName>
    </submittedName>
</protein>
<evidence type="ECO:0000256" key="1">
    <source>
        <dbReference type="ARBA" id="ARBA00004651"/>
    </source>
</evidence>
<dbReference type="InterPro" id="IPR025966">
    <property type="entry name" value="OppC_N"/>
</dbReference>
<name>A0A2R3QCV0_9BURK</name>
<dbReference type="InterPro" id="IPR000515">
    <property type="entry name" value="MetI-like"/>
</dbReference>
<dbReference type="Gene3D" id="1.10.3720.10">
    <property type="entry name" value="MetI-like"/>
    <property type="match status" value="1"/>
</dbReference>
<evidence type="ECO:0000313" key="10">
    <source>
        <dbReference type="EMBL" id="AVO49602.1"/>
    </source>
</evidence>
<dbReference type="EMBL" id="CP027667">
    <property type="protein sequence ID" value="AVO49602.1"/>
    <property type="molecule type" value="Genomic_DNA"/>
</dbReference>
<keyword evidence="11" id="KW-1185">Reference proteome</keyword>
<feature type="region of interest" description="Disordered" evidence="8">
    <location>
        <begin position="1"/>
        <end position="22"/>
    </location>
</feature>
<dbReference type="RefSeq" id="WP_106684034.1">
    <property type="nucleotide sequence ID" value="NZ_CP027667.1"/>
</dbReference>
<dbReference type="SUPFAM" id="SSF161098">
    <property type="entry name" value="MetI-like"/>
    <property type="match status" value="1"/>
</dbReference>
<evidence type="ECO:0000256" key="6">
    <source>
        <dbReference type="ARBA" id="ARBA00023136"/>
    </source>
</evidence>
<sequence length="314" mass="33353">MNTSSTPLTTIPPAVAATQPLPPAETPWQRLRREFFANKLAVLGLVLVLLSVAVAVLAPWIAPQNPYDIGGLDIFDSKLPPGSKDAAGRVTYWLGTDGQARDLLSAIFYGLRTSLMVGGVSVAAALAIGSMVGLAAAYFGGWLDALLMRIVDIQLSFPAILVALILLAILGKGVDKVIIALIIVQWAYFARAARGAALVERGKEYVEAAQCLALGAPRILWRHLLPNCLPPLIVIATIDLAHAIALESTLSFLGVGVPVTEPSLGMLIANGFEFMLSGHYWISFFPGIALALTIVGINLAGDHLRDILNPHNAR</sequence>
<evidence type="ECO:0000256" key="5">
    <source>
        <dbReference type="ARBA" id="ARBA00022989"/>
    </source>
</evidence>
<keyword evidence="4 7" id="KW-0812">Transmembrane</keyword>
<dbReference type="PANTHER" id="PTHR43386:SF26">
    <property type="entry name" value="ABC TRANSPORTER PERMEASE PROTEIN"/>
    <property type="match status" value="1"/>
</dbReference>
<reference evidence="10 11" key="1">
    <citation type="submission" date="2018-03" db="EMBL/GenBank/DDBJ databases">
        <title>Genome sequencing of Melaminivora sp.</title>
        <authorList>
            <person name="Kim S.-J."/>
            <person name="Heo J."/>
            <person name="Ahn J.-H."/>
            <person name="Kwon S.-W."/>
        </authorList>
    </citation>
    <scope>NUCLEOTIDE SEQUENCE [LARGE SCALE GENOMIC DNA]</scope>
    <source>
        <strain evidence="10 11">SC2-9</strain>
    </source>
</reference>
<feature type="transmembrane region" description="Helical" evidence="7">
    <location>
        <begin position="151"/>
        <end position="171"/>
    </location>
</feature>
<accession>A0A2R3QCV0</accession>
<evidence type="ECO:0000256" key="4">
    <source>
        <dbReference type="ARBA" id="ARBA00022692"/>
    </source>
</evidence>